<feature type="transmembrane region" description="Helical" evidence="2">
    <location>
        <begin position="12"/>
        <end position="30"/>
    </location>
</feature>
<keyword evidence="2" id="KW-0472">Membrane</keyword>
<dbReference type="EMBL" id="QEXV01000001">
    <property type="protein sequence ID" value="PWE18486.1"/>
    <property type="molecule type" value="Genomic_DNA"/>
</dbReference>
<feature type="region of interest" description="Disordered" evidence="1">
    <location>
        <begin position="47"/>
        <end position="68"/>
    </location>
</feature>
<evidence type="ECO:0000256" key="1">
    <source>
        <dbReference type="SAM" id="MobiDB-lite"/>
    </source>
</evidence>
<name>A0A2U2BWT7_9PROT</name>
<protein>
    <submittedName>
        <fullName evidence="3">CcoQ/FixQ family Cbb3-type cytochrome c oxidase assembly chaperone</fullName>
    </submittedName>
</protein>
<sequence>MYEALASFAQTWGLLLFIALFGAVLVYALWPKNQAKFDRAARMPLDDDKPAAAEDEAPDARPEDRKDG</sequence>
<dbReference type="OrthoDB" id="7173870at2"/>
<keyword evidence="4" id="KW-1185">Reference proteome</keyword>
<evidence type="ECO:0000313" key="4">
    <source>
        <dbReference type="Proteomes" id="UP000245168"/>
    </source>
</evidence>
<proteinExistence type="predicted"/>
<keyword evidence="2" id="KW-1133">Transmembrane helix</keyword>
<organism evidence="3 4">
    <name type="scientific">Marinicauda salina</name>
    <dbReference type="NCBI Taxonomy" id="2135793"/>
    <lineage>
        <taxon>Bacteria</taxon>
        <taxon>Pseudomonadati</taxon>
        <taxon>Pseudomonadota</taxon>
        <taxon>Alphaproteobacteria</taxon>
        <taxon>Maricaulales</taxon>
        <taxon>Maricaulaceae</taxon>
        <taxon>Marinicauda</taxon>
    </lineage>
</organism>
<evidence type="ECO:0000256" key="2">
    <source>
        <dbReference type="SAM" id="Phobius"/>
    </source>
</evidence>
<keyword evidence="2" id="KW-0812">Transmembrane</keyword>
<dbReference type="Proteomes" id="UP000245168">
    <property type="component" value="Unassembled WGS sequence"/>
</dbReference>
<dbReference type="CDD" id="cd01324">
    <property type="entry name" value="cbb3_Oxidase_CcoQ"/>
    <property type="match status" value="1"/>
</dbReference>
<evidence type="ECO:0000313" key="3">
    <source>
        <dbReference type="EMBL" id="PWE18486.1"/>
    </source>
</evidence>
<dbReference type="InterPro" id="IPR008621">
    <property type="entry name" value="Cbb3-typ_cyt_oxidase_comp"/>
</dbReference>
<accession>A0A2U2BWT7</accession>
<dbReference type="AlphaFoldDB" id="A0A2U2BWT7"/>
<dbReference type="RefSeq" id="WP_109251761.1">
    <property type="nucleotide sequence ID" value="NZ_QEXV01000001.1"/>
</dbReference>
<dbReference type="Pfam" id="PF05545">
    <property type="entry name" value="FixQ"/>
    <property type="match status" value="1"/>
</dbReference>
<comment type="caution">
    <text evidence="3">The sequence shown here is derived from an EMBL/GenBank/DDBJ whole genome shotgun (WGS) entry which is preliminary data.</text>
</comment>
<reference evidence="4" key="1">
    <citation type="submission" date="2018-05" db="EMBL/GenBank/DDBJ databases">
        <authorList>
            <person name="Liu B.-T."/>
        </authorList>
    </citation>
    <scope>NUCLEOTIDE SEQUENCE [LARGE SCALE GENOMIC DNA]</scope>
    <source>
        <strain evidence="4">WD6-1</strain>
    </source>
</reference>
<gene>
    <name evidence="3" type="ORF">DDZ18_02455</name>
</gene>